<gene>
    <name evidence="3" type="ORF">AFUS01_LOCUS29822</name>
</gene>
<comment type="caution">
    <text evidence="3">The sequence shown here is derived from an EMBL/GenBank/DDBJ whole genome shotgun (WGS) entry which is preliminary data.</text>
</comment>
<dbReference type="GO" id="GO:0005737">
    <property type="term" value="C:cytoplasm"/>
    <property type="evidence" value="ECO:0007669"/>
    <property type="project" value="TreeGrafter"/>
</dbReference>
<dbReference type="CDD" id="cd05325">
    <property type="entry name" value="carb_red_sniffer_like_SDR_c"/>
    <property type="match status" value="1"/>
</dbReference>
<evidence type="ECO:0000313" key="4">
    <source>
        <dbReference type="Proteomes" id="UP000708208"/>
    </source>
</evidence>
<keyword evidence="1" id="KW-0521">NADP</keyword>
<evidence type="ECO:0000313" key="3">
    <source>
        <dbReference type="EMBL" id="CAG7819366.1"/>
    </source>
</evidence>
<sequence>MASKRARNVFITGANSELGLEMVKQLLRTGSENIFATYRNPTRSQDLLELANLDPRLHALNIDVRRDCQLIQALRQVYDIVKEDGINLLINNAGIFTEKQGLCDLDKTTFMDFLELHAVTPVMLIKDILPLLERAANQNPEAPLGLERCVIANITSFYGSTSSNTTGGFYYSRCARSALNAASVSLSIDLKDYNILVTAINPGQIGGESDGQYPPLTTEESVAGMLQVLQDLDVTKNGMFVDYLGQEIFL</sequence>
<reference evidence="3" key="1">
    <citation type="submission" date="2021-06" db="EMBL/GenBank/DDBJ databases">
        <authorList>
            <person name="Hodson N. C."/>
            <person name="Mongue J. A."/>
            <person name="Jaron S. K."/>
        </authorList>
    </citation>
    <scope>NUCLEOTIDE SEQUENCE</scope>
</reference>
<protein>
    <submittedName>
        <fullName evidence="3">Uncharacterized protein</fullName>
    </submittedName>
</protein>
<dbReference type="PANTHER" id="PTHR43544:SF7">
    <property type="entry name" value="NADB-LER2"/>
    <property type="match status" value="1"/>
</dbReference>
<dbReference type="PANTHER" id="PTHR43544">
    <property type="entry name" value="SHORT-CHAIN DEHYDROGENASE/REDUCTASE"/>
    <property type="match status" value="1"/>
</dbReference>
<dbReference type="InterPro" id="IPR002347">
    <property type="entry name" value="SDR_fam"/>
</dbReference>
<dbReference type="AlphaFoldDB" id="A0A8J2KT53"/>
<evidence type="ECO:0000256" key="2">
    <source>
        <dbReference type="ARBA" id="ARBA00023002"/>
    </source>
</evidence>
<name>A0A8J2KT53_9HEXA</name>
<proteinExistence type="predicted"/>
<keyword evidence="2" id="KW-0560">Oxidoreductase</keyword>
<dbReference type="InterPro" id="IPR051468">
    <property type="entry name" value="Fungal_SecMetab_SDRs"/>
</dbReference>
<dbReference type="Pfam" id="PF00106">
    <property type="entry name" value="adh_short"/>
    <property type="match status" value="1"/>
</dbReference>
<organism evidence="3 4">
    <name type="scientific">Allacma fusca</name>
    <dbReference type="NCBI Taxonomy" id="39272"/>
    <lineage>
        <taxon>Eukaryota</taxon>
        <taxon>Metazoa</taxon>
        <taxon>Ecdysozoa</taxon>
        <taxon>Arthropoda</taxon>
        <taxon>Hexapoda</taxon>
        <taxon>Collembola</taxon>
        <taxon>Symphypleona</taxon>
        <taxon>Sminthuridae</taxon>
        <taxon>Allacma</taxon>
    </lineage>
</organism>
<dbReference type="GO" id="GO:0016491">
    <property type="term" value="F:oxidoreductase activity"/>
    <property type="evidence" value="ECO:0007669"/>
    <property type="project" value="UniProtKB-KW"/>
</dbReference>
<dbReference type="EMBL" id="CAJVCH010448183">
    <property type="protein sequence ID" value="CAG7819366.1"/>
    <property type="molecule type" value="Genomic_DNA"/>
</dbReference>
<evidence type="ECO:0000256" key="1">
    <source>
        <dbReference type="ARBA" id="ARBA00022857"/>
    </source>
</evidence>
<keyword evidence="4" id="KW-1185">Reference proteome</keyword>
<accession>A0A8J2KT53</accession>
<dbReference type="Proteomes" id="UP000708208">
    <property type="component" value="Unassembled WGS sequence"/>
</dbReference>
<dbReference type="OrthoDB" id="5296at2759"/>